<name>A0A8I0FWF4_9ACTN</name>
<dbReference type="SUPFAM" id="SSF52777">
    <property type="entry name" value="CoA-dependent acyltransferases"/>
    <property type="match status" value="1"/>
</dbReference>
<feature type="compositionally biased region" description="Basic and acidic residues" evidence="1">
    <location>
        <begin position="191"/>
        <end position="200"/>
    </location>
</feature>
<organism evidence="2 5">
    <name type="scientific">Aeromicrobium tamlense</name>
    <dbReference type="NCBI Taxonomy" id="375541"/>
    <lineage>
        <taxon>Bacteria</taxon>
        <taxon>Bacillati</taxon>
        <taxon>Actinomycetota</taxon>
        <taxon>Actinomycetes</taxon>
        <taxon>Propionibacteriales</taxon>
        <taxon>Nocardioidaceae</taxon>
        <taxon>Aeromicrobium</taxon>
    </lineage>
</organism>
<keyword evidence="4" id="KW-1185">Reference proteome</keyword>
<dbReference type="InterPro" id="IPR023213">
    <property type="entry name" value="CAT-like_dom_sf"/>
</dbReference>
<evidence type="ECO:0000313" key="5">
    <source>
        <dbReference type="Proteomes" id="UP000659061"/>
    </source>
</evidence>
<accession>A0A8I0FWF4</accession>
<comment type="caution">
    <text evidence="2">The sequence shown here is derived from an EMBL/GenBank/DDBJ whole genome shotgun (WGS) entry which is preliminary data.</text>
</comment>
<dbReference type="Gene3D" id="3.30.559.10">
    <property type="entry name" value="Chloramphenicol acetyltransferase-like domain"/>
    <property type="match status" value="1"/>
</dbReference>
<dbReference type="AlphaFoldDB" id="A0A8I0FWF4"/>
<feature type="region of interest" description="Disordered" evidence="1">
    <location>
        <begin position="191"/>
        <end position="216"/>
    </location>
</feature>
<protein>
    <recommendedName>
        <fullName evidence="6">Diacylglycerol O-acyltransferase</fullName>
    </recommendedName>
</protein>
<proteinExistence type="predicted"/>
<dbReference type="Proteomes" id="UP000587211">
    <property type="component" value="Unassembled WGS sequence"/>
</dbReference>
<gene>
    <name evidence="3" type="ORF">BJ975_002506</name>
    <name evidence="2" type="ORF">IDH50_08215</name>
</gene>
<evidence type="ECO:0000256" key="1">
    <source>
        <dbReference type="SAM" id="MobiDB-lite"/>
    </source>
</evidence>
<evidence type="ECO:0008006" key="6">
    <source>
        <dbReference type="Google" id="ProtNLM"/>
    </source>
</evidence>
<evidence type="ECO:0000313" key="3">
    <source>
        <dbReference type="EMBL" id="NYI39131.1"/>
    </source>
</evidence>
<evidence type="ECO:0000313" key="2">
    <source>
        <dbReference type="EMBL" id="MBD1270211.1"/>
    </source>
</evidence>
<reference evidence="2" key="2">
    <citation type="submission" date="2020-09" db="EMBL/GenBank/DDBJ databases">
        <title>Novel species in genus Aeromicrobium.</title>
        <authorList>
            <person name="Zhang G."/>
        </authorList>
    </citation>
    <scope>NUCLEOTIDE SEQUENCE</scope>
    <source>
        <strain evidence="2">SSW1-57</strain>
    </source>
</reference>
<dbReference type="Proteomes" id="UP000659061">
    <property type="component" value="Unassembled WGS sequence"/>
</dbReference>
<evidence type="ECO:0000313" key="4">
    <source>
        <dbReference type="Proteomes" id="UP000587211"/>
    </source>
</evidence>
<dbReference type="EMBL" id="JACWMT010000001">
    <property type="protein sequence ID" value="MBD1270211.1"/>
    <property type="molecule type" value="Genomic_DNA"/>
</dbReference>
<reference evidence="3 4" key="1">
    <citation type="submission" date="2020-07" db="EMBL/GenBank/DDBJ databases">
        <title>Sequencing the genomes of 1000 actinobacteria strains.</title>
        <authorList>
            <person name="Klenk H.-P."/>
        </authorList>
    </citation>
    <scope>NUCLEOTIDE SEQUENCE [LARGE SCALE GENOMIC DNA]</scope>
    <source>
        <strain evidence="3 4">DSM 19087</strain>
    </source>
</reference>
<sequence length="448" mass="48602">MDTRLDYMDHASYLAFRAMGHHPTLHYTWVYDRAVDLAALRRLSERLQHGRFARVVEPAQVWGGRARWVRPDRPVPIEVEPAPRPRSQVEQWSVEVSRRPIDPVSGPPWRFGVVRLDDGGSAVAIVVSHTVTDGVGVLLGLREAVEGRDLGLTHPRRGAAQGSRLSQWSEVLASLPEKARALGAVVRQMRAERSLPHRESTAALPATPTHTRTTRLPDRDGAARIVTFVSEAAWDACAERLGGTSNVLAAAVAARLGHHLGRVQRNGTVNLTIPVSVREGDDDLRGNALSSVVVTLDPAEVTRDLRPARAAMKAALSAQDAQQLPLLAALPLVPFVPVRLLRRLERFALGADVNAVGCSNLGRVPDPVERIDGQPCQYAFGQFNEPGRPTAELVRMGGQGFLGVTFSGGRVVINAVAFRPGGDNSDEALLAIVHDVIDELDLGPPLPW</sequence>
<dbReference type="RefSeq" id="WP_179426453.1">
    <property type="nucleotide sequence ID" value="NZ_BAAAMP010000002.1"/>
</dbReference>
<dbReference type="EMBL" id="JACBZN010000001">
    <property type="protein sequence ID" value="NYI39131.1"/>
    <property type="molecule type" value="Genomic_DNA"/>
</dbReference>